<dbReference type="Proteomes" id="UP000092993">
    <property type="component" value="Unassembled WGS sequence"/>
</dbReference>
<name>A0A1C7LTI2_GRIFR</name>
<gene>
    <name evidence="1" type="ORF">A0H81_13944</name>
</gene>
<protein>
    <submittedName>
        <fullName evidence="1">Uncharacterized protein</fullName>
    </submittedName>
</protein>
<keyword evidence="2" id="KW-1185">Reference proteome</keyword>
<evidence type="ECO:0000313" key="1">
    <source>
        <dbReference type="EMBL" id="OBZ66104.1"/>
    </source>
</evidence>
<dbReference type="AlphaFoldDB" id="A0A1C7LTI2"/>
<proteinExistence type="predicted"/>
<accession>A0A1C7LTI2</accession>
<dbReference type="EMBL" id="LUGG01000033">
    <property type="protein sequence ID" value="OBZ66104.1"/>
    <property type="molecule type" value="Genomic_DNA"/>
</dbReference>
<organism evidence="1 2">
    <name type="scientific">Grifola frondosa</name>
    <name type="common">Maitake</name>
    <name type="synonym">Polyporus frondosus</name>
    <dbReference type="NCBI Taxonomy" id="5627"/>
    <lineage>
        <taxon>Eukaryota</taxon>
        <taxon>Fungi</taxon>
        <taxon>Dikarya</taxon>
        <taxon>Basidiomycota</taxon>
        <taxon>Agaricomycotina</taxon>
        <taxon>Agaricomycetes</taxon>
        <taxon>Polyporales</taxon>
        <taxon>Grifolaceae</taxon>
        <taxon>Grifola</taxon>
    </lineage>
</organism>
<evidence type="ECO:0000313" key="2">
    <source>
        <dbReference type="Proteomes" id="UP000092993"/>
    </source>
</evidence>
<comment type="caution">
    <text evidence="1">The sequence shown here is derived from an EMBL/GenBank/DDBJ whole genome shotgun (WGS) entry which is preliminary data.</text>
</comment>
<reference evidence="1 2" key="1">
    <citation type="submission" date="2016-03" db="EMBL/GenBank/DDBJ databases">
        <title>Whole genome sequencing of Grifola frondosa 9006-11.</title>
        <authorList>
            <person name="Min B."/>
            <person name="Park H."/>
            <person name="Kim J.-G."/>
            <person name="Cho H."/>
            <person name="Oh Y.-L."/>
            <person name="Kong W.-S."/>
            <person name="Choi I.-G."/>
        </authorList>
    </citation>
    <scope>NUCLEOTIDE SEQUENCE [LARGE SCALE GENOMIC DNA]</scope>
    <source>
        <strain evidence="1 2">9006-11</strain>
    </source>
</reference>
<sequence>MDSQDISELIGHLDIGSSVAVQAIDCDFNVGGGSSSLLTDLALLPTSMEVAGMGNSNVIVSAVNSSSALRCISYNWLFDGGRVLEQAEHYVRELWIRSCGRNTFAAIVARDWIYLETLVSCDYTLGHFLEYLSTPLELPCARGLSTIRLIQTSSYKNLDLSVQQRIKERFMLARKDCPAIKLVIESHVLQRDAGQRVTEDVEALFESVEYKFFEQAPTMTYPDVCNSGWSTK</sequence>